<evidence type="ECO:0000256" key="7">
    <source>
        <dbReference type="SAM" id="MobiDB-lite"/>
    </source>
</evidence>
<evidence type="ECO:0000313" key="9">
    <source>
        <dbReference type="EMBL" id="KAF6170468.1"/>
    </source>
</evidence>
<dbReference type="AlphaFoldDB" id="A0A7J7NU84"/>
<dbReference type="InterPro" id="IPR016177">
    <property type="entry name" value="DNA-bd_dom_sf"/>
</dbReference>
<dbReference type="FunFam" id="3.30.730.10:FF:000005">
    <property type="entry name" value="ethylene-responsive transcription factor RAP2-11"/>
    <property type="match status" value="1"/>
</dbReference>
<accession>A0A7J7NU84</accession>
<dbReference type="Pfam" id="PF00847">
    <property type="entry name" value="AP2"/>
    <property type="match status" value="1"/>
</dbReference>
<comment type="similarity">
    <text evidence="6">Belongs to the AP2/ERF transcription factor family. ERF subfamily.</text>
</comment>
<feature type="compositionally biased region" description="Basic and acidic residues" evidence="7">
    <location>
        <begin position="26"/>
        <end position="36"/>
    </location>
</feature>
<feature type="compositionally biased region" description="Polar residues" evidence="7">
    <location>
        <begin position="8"/>
        <end position="25"/>
    </location>
</feature>
<comment type="caution">
    <text evidence="9">The sequence shown here is derived from an EMBL/GenBank/DDBJ whole genome shotgun (WGS) entry which is preliminary data.</text>
</comment>
<evidence type="ECO:0000256" key="5">
    <source>
        <dbReference type="ARBA" id="ARBA00023242"/>
    </source>
</evidence>
<keyword evidence="4" id="KW-0804">Transcription</keyword>
<feature type="region of interest" description="Disordered" evidence="7">
    <location>
        <begin position="1"/>
        <end position="56"/>
    </location>
</feature>
<dbReference type="Gene3D" id="3.30.730.10">
    <property type="entry name" value="AP2/ERF domain"/>
    <property type="match status" value="1"/>
</dbReference>
<dbReference type="InterPro" id="IPR036955">
    <property type="entry name" value="AP2/ERF_dom_sf"/>
</dbReference>
<dbReference type="InterPro" id="IPR050913">
    <property type="entry name" value="AP2/ERF_ERF"/>
</dbReference>
<dbReference type="EMBL" id="JACGCM010000581">
    <property type="protein sequence ID" value="KAF6170468.1"/>
    <property type="molecule type" value="Genomic_DNA"/>
</dbReference>
<evidence type="ECO:0000259" key="8">
    <source>
        <dbReference type="PROSITE" id="PS51032"/>
    </source>
</evidence>
<organism evidence="9 10">
    <name type="scientific">Kingdonia uniflora</name>
    <dbReference type="NCBI Taxonomy" id="39325"/>
    <lineage>
        <taxon>Eukaryota</taxon>
        <taxon>Viridiplantae</taxon>
        <taxon>Streptophyta</taxon>
        <taxon>Embryophyta</taxon>
        <taxon>Tracheophyta</taxon>
        <taxon>Spermatophyta</taxon>
        <taxon>Magnoliopsida</taxon>
        <taxon>Ranunculales</taxon>
        <taxon>Circaeasteraceae</taxon>
        <taxon>Kingdonia</taxon>
    </lineage>
</organism>
<dbReference type="GO" id="GO:0003700">
    <property type="term" value="F:DNA-binding transcription factor activity"/>
    <property type="evidence" value="ECO:0007669"/>
    <property type="project" value="InterPro"/>
</dbReference>
<dbReference type="PANTHER" id="PTHR31194:SF82">
    <property type="entry name" value="AP2_ERF DOMAIN-CONTAINING PROTEIN"/>
    <property type="match status" value="1"/>
</dbReference>
<evidence type="ECO:0000256" key="2">
    <source>
        <dbReference type="ARBA" id="ARBA00023015"/>
    </source>
</evidence>
<feature type="compositionally biased region" description="Basic residues" evidence="7">
    <location>
        <begin position="37"/>
        <end position="47"/>
    </location>
</feature>
<keyword evidence="5" id="KW-0539">Nucleus</keyword>
<dbReference type="CDD" id="cd00018">
    <property type="entry name" value="AP2"/>
    <property type="match status" value="1"/>
</dbReference>
<dbReference type="InterPro" id="IPR001471">
    <property type="entry name" value="AP2/ERF_dom"/>
</dbReference>
<evidence type="ECO:0000313" key="10">
    <source>
        <dbReference type="Proteomes" id="UP000541444"/>
    </source>
</evidence>
<name>A0A7J7NU84_9MAGN</name>
<keyword evidence="2" id="KW-0805">Transcription regulation</keyword>
<dbReference type="SMART" id="SM00380">
    <property type="entry name" value="AP2"/>
    <property type="match status" value="1"/>
</dbReference>
<evidence type="ECO:0000256" key="3">
    <source>
        <dbReference type="ARBA" id="ARBA00023125"/>
    </source>
</evidence>
<evidence type="ECO:0000256" key="1">
    <source>
        <dbReference type="ARBA" id="ARBA00004123"/>
    </source>
</evidence>
<feature type="domain" description="AP2/ERF" evidence="8">
    <location>
        <begin position="54"/>
        <end position="111"/>
    </location>
</feature>
<keyword evidence="10" id="KW-1185">Reference proteome</keyword>
<dbReference type="GO" id="GO:0003677">
    <property type="term" value="F:DNA binding"/>
    <property type="evidence" value="ECO:0007669"/>
    <property type="project" value="UniProtKB-KW"/>
</dbReference>
<comment type="subcellular location">
    <subcellularLocation>
        <location evidence="1">Nucleus</location>
    </subcellularLocation>
</comment>
<keyword evidence="3" id="KW-0238">DNA-binding</keyword>
<gene>
    <name evidence="9" type="ORF">GIB67_036242</name>
</gene>
<dbReference type="SUPFAM" id="SSF54171">
    <property type="entry name" value="DNA-binding domain"/>
    <property type="match status" value="1"/>
</dbReference>
<sequence>MNCIGSLGISSQSQNTHTNQAWQSQEKIEVSQEQRPKRSTASHHKRCNSNGSRRFLGVRQRPSGRWVAEIKDSSQKLRLWLGTFDRAEEAAMAYDNAARLLRGRYAKTNFPCHDPFTKTNEMICSSTLISKNQRFHQLLRDKIMKHNTNASSDNTKENEKRVSLVKFSALVEDTIVCSSSVDDQERDRCIGFSFGGCKVYSSIIVAPSFDVSLCQAEEKQHEDTRSLDPHE</sequence>
<reference evidence="9 10" key="1">
    <citation type="journal article" date="2020" name="IScience">
        <title>Genome Sequencing of the Endangered Kingdonia uniflora (Circaeasteraceae, Ranunculales) Reveals Potential Mechanisms of Evolutionary Specialization.</title>
        <authorList>
            <person name="Sun Y."/>
            <person name="Deng T."/>
            <person name="Zhang A."/>
            <person name="Moore M.J."/>
            <person name="Landis J.B."/>
            <person name="Lin N."/>
            <person name="Zhang H."/>
            <person name="Zhang X."/>
            <person name="Huang J."/>
            <person name="Zhang X."/>
            <person name="Sun H."/>
            <person name="Wang H."/>
        </authorList>
    </citation>
    <scope>NUCLEOTIDE SEQUENCE [LARGE SCALE GENOMIC DNA]</scope>
    <source>
        <strain evidence="9">TB1705</strain>
        <tissue evidence="9">Leaf</tissue>
    </source>
</reference>
<dbReference type="GO" id="GO:0005634">
    <property type="term" value="C:nucleus"/>
    <property type="evidence" value="ECO:0007669"/>
    <property type="project" value="UniProtKB-SubCell"/>
</dbReference>
<evidence type="ECO:0000256" key="4">
    <source>
        <dbReference type="ARBA" id="ARBA00023163"/>
    </source>
</evidence>
<dbReference type="PANTHER" id="PTHR31194">
    <property type="entry name" value="SHN SHINE , DNA BINDING / TRANSCRIPTION FACTOR"/>
    <property type="match status" value="1"/>
</dbReference>
<dbReference type="PROSITE" id="PS51032">
    <property type="entry name" value="AP2_ERF"/>
    <property type="match status" value="1"/>
</dbReference>
<dbReference type="Proteomes" id="UP000541444">
    <property type="component" value="Unassembled WGS sequence"/>
</dbReference>
<dbReference type="OrthoDB" id="773121at2759"/>
<proteinExistence type="inferred from homology"/>
<dbReference type="PRINTS" id="PR00367">
    <property type="entry name" value="ETHRSPELEMNT"/>
</dbReference>
<evidence type="ECO:0000256" key="6">
    <source>
        <dbReference type="ARBA" id="ARBA00024343"/>
    </source>
</evidence>
<protein>
    <recommendedName>
        <fullName evidence="8">AP2/ERF domain-containing protein</fullName>
    </recommendedName>
</protein>